<dbReference type="AlphaFoldDB" id="A0A8S1QKK8"/>
<proteinExistence type="predicted"/>
<organism evidence="1 2">
    <name type="scientific">Paramecium primaurelia</name>
    <dbReference type="NCBI Taxonomy" id="5886"/>
    <lineage>
        <taxon>Eukaryota</taxon>
        <taxon>Sar</taxon>
        <taxon>Alveolata</taxon>
        <taxon>Ciliophora</taxon>
        <taxon>Intramacronucleata</taxon>
        <taxon>Oligohymenophorea</taxon>
        <taxon>Peniculida</taxon>
        <taxon>Parameciidae</taxon>
        <taxon>Paramecium</taxon>
    </lineage>
</organism>
<dbReference type="Proteomes" id="UP000688137">
    <property type="component" value="Unassembled WGS sequence"/>
</dbReference>
<accession>A0A8S1QKK8</accession>
<dbReference type="EMBL" id="CAJJDM010000169">
    <property type="protein sequence ID" value="CAD8114965.1"/>
    <property type="molecule type" value="Genomic_DNA"/>
</dbReference>
<protein>
    <submittedName>
        <fullName evidence="1">Uncharacterized protein</fullName>
    </submittedName>
</protein>
<reference evidence="1" key="1">
    <citation type="submission" date="2021-01" db="EMBL/GenBank/DDBJ databases">
        <authorList>
            <consortium name="Genoscope - CEA"/>
            <person name="William W."/>
        </authorList>
    </citation>
    <scope>NUCLEOTIDE SEQUENCE</scope>
</reference>
<name>A0A8S1QKK8_PARPR</name>
<gene>
    <name evidence="1" type="ORF">PPRIM_AZ9-3.1.T1620041</name>
</gene>
<keyword evidence="2" id="KW-1185">Reference proteome</keyword>
<dbReference type="InterPro" id="IPR052920">
    <property type="entry name" value="DNA-binding_regulatory"/>
</dbReference>
<evidence type="ECO:0000313" key="2">
    <source>
        <dbReference type="Proteomes" id="UP000688137"/>
    </source>
</evidence>
<sequence>MLDNQRETLLKEYLNVVLLVDYLQDKYQNIILWGRLMGATNSLMYTLKHQNIHCLILDSPFIDLEEIIINLIKDKLDTPNLINKGLFEIIKSMAYYQQNNQDGFYNYFNFLFLQSKYDNV</sequence>
<dbReference type="PANTHER" id="PTHR43358">
    <property type="entry name" value="ALPHA/BETA-HYDROLASE"/>
    <property type="match status" value="1"/>
</dbReference>
<comment type="caution">
    <text evidence="1">The sequence shown here is derived from an EMBL/GenBank/DDBJ whole genome shotgun (WGS) entry which is preliminary data.</text>
</comment>
<dbReference type="PANTHER" id="PTHR43358:SF4">
    <property type="entry name" value="ALPHA_BETA HYDROLASE FOLD-1 DOMAIN-CONTAINING PROTEIN"/>
    <property type="match status" value="1"/>
</dbReference>
<evidence type="ECO:0000313" key="1">
    <source>
        <dbReference type="EMBL" id="CAD8114965.1"/>
    </source>
</evidence>